<proteinExistence type="predicted"/>
<evidence type="ECO:0000313" key="1">
    <source>
        <dbReference type="EMBL" id="SKC30727.1"/>
    </source>
</evidence>
<protein>
    <submittedName>
        <fullName evidence="1">Uncharacterized protein</fullName>
    </submittedName>
</protein>
<name>A0A1T5HV66_9GAMM</name>
<dbReference type="Proteomes" id="UP000189966">
    <property type="component" value="Unassembled WGS sequence"/>
</dbReference>
<sequence length="37" mass="4396">MFDVNYDVIQWLVEVAKLPVAFYQECKTRIDHIKLLG</sequence>
<accession>A0A1T5HV66</accession>
<gene>
    <name evidence="1" type="ORF">CZ809_00204</name>
</gene>
<evidence type="ECO:0000313" key="2">
    <source>
        <dbReference type="Proteomes" id="UP000189966"/>
    </source>
</evidence>
<reference evidence="1 2" key="1">
    <citation type="submission" date="2017-02" db="EMBL/GenBank/DDBJ databases">
        <authorList>
            <person name="Peterson S.W."/>
        </authorList>
    </citation>
    <scope>NUCLEOTIDE SEQUENCE [LARGE SCALE GENOMIC DNA]</scope>
    <source>
        <strain evidence="2">type strain: NCCB 100098</strain>
    </source>
</reference>
<organism evidence="1 2">
    <name type="scientific">Photobacterium piscicola</name>
    <dbReference type="NCBI Taxonomy" id="1378299"/>
    <lineage>
        <taxon>Bacteria</taxon>
        <taxon>Pseudomonadati</taxon>
        <taxon>Pseudomonadota</taxon>
        <taxon>Gammaproteobacteria</taxon>
        <taxon>Vibrionales</taxon>
        <taxon>Vibrionaceae</taxon>
        <taxon>Photobacterium</taxon>
    </lineage>
</organism>
<dbReference type="EMBL" id="FUZI01000001">
    <property type="protein sequence ID" value="SKC30727.1"/>
    <property type="molecule type" value="Genomic_DNA"/>
</dbReference>
<dbReference type="AlphaFoldDB" id="A0A1T5HV66"/>